<proteinExistence type="predicted"/>
<dbReference type="SFLD" id="SFLDS00029">
    <property type="entry name" value="Radical_SAM"/>
    <property type="match status" value="1"/>
</dbReference>
<dbReference type="InterPro" id="IPR051198">
    <property type="entry name" value="BchE-like"/>
</dbReference>
<dbReference type="AlphaFoldDB" id="A0A398DLU6"/>
<evidence type="ECO:0000256" key="3">
    <source>
        <dbReference type="ARBA" id="ARBA00022679"/>
    </source>
</evidence>
<dbReference type="SFLD" id="SFLDG01123">
    <property type="entry name" value="methyltransferase_(Class_B)"/>
    <property type="match status" value="1"/>
</dbReference>
<accession>A0A398DLU6</accession>
<dbReference type="CDD" id="cd02068">
    <property type="entry name" value="radical_SAM_B12_BD"/>
    <property type="match status" value="1"/>
</dbReference>
<dbReference type="InterPro" id="IPR034466">
    <property type="entry name" value="Methyltransferase_Class_B"/>
</dbReference>
<dbReference type="PANTHER" id="PTHR43409:SF7">
    <property type="entry name" value="BLL1977 PROTEIN"/>
    <property type="match status" value="1"/>
</dbReference>
<evidence type="ECO:0000256" key="2">
    <source>
        <dbReference type="ARBA" id="ARBA00022603"/>
    </source>
</evidence>
<evidence type="ECO:0000256" key="4">
    <source>
        <dbReference type="ARBA" id="ARBA00022691"/>
    </source>
</evidence>
<keyword evidence="2" id="KW-0489">Methyltransferase</keyword>
<sequence length="728" mass="82270">MEDRRPLDNRYSGPLESVDGILREFRLRLQNTFADSLVYLGTTTPQDEFSRGEAADIDVMLVFEALSDAHLHYVERMIQGLMQKYRVSLDTRLYEVAQLDGADSGRGIPLVNRFLLHRFLRDLYGRNPFAEAKFDGQQLAEACKARITSQQERIVEALSLVSWDAAQIRQVCQAVFDAVRAFLILENEPRVGKLDAAQYFQQAYPGYEELLPIYRCYQRPEDVASWADLLLDAYALVRHLKLRSSRPTRTDAVLLVNTPSSLMPHPRDDYLERDPNMPLGLVCIASYCNEESHSVSILDAYAENLGALSTVDRIFQDPTRVSRIIGFNCSSPNVHIVHRIAHYLKRVDPHLVVVCGGPHATLAPEHTLAQGDVEYAVVGEGEQTFLELVERIFSNQDIKGLSGVASMRNGRLICGPTRQRLSLDHIPLPDFRLLPLEGRYFRKRRRIYLHATRGCDRNCIFCSVPKCWEGGVRAIPMDLFVKQIQLCQQHYAADEFQIVDDNFSHQKGTIIRSFLSALDSANASLRWKCQARADQLDSELISLMALHGCFEIDLGIESGSQRLQKYIRKNLDLTATAQVVQDICDNGMLCKAFFMLGFPEETYAEIAETINYSVNLKHAGLKDVAFFPVMPFPGTEIAEITKKTVFQGAIVDEADVLDPSFEGRHLRKYSAKPEVSLNEDFTPDELRMLVRFAYHTFNAGQPVTSLKENFESYVAVEEEGVYGSSAVS</sequence>
<dbReference type="EMBL" id="QXIY01000043">
    <property type="protein sequence ID" value="RIE15890.1"/>
    <property type="molecule type" value="Genomic_DNA"/>
</dbReference>
<name>A0A398DLU6_9BACT</name>
<keyword evidence="7" id="KW-0411">Iron-sulfur</keyword>
<dbReference type="InterPro" id="IPR058240">
    <property type="entry name" value="rSAM_sf"/>
</dbReference>
<evidence type="ECO:0000313" key="11">
    <source>
        <dbReference type="Proteomes" id="UP000266113"/>
    </source>
</evidence>
<feature type="domain" description="Radical SAM core" evidence="9">
    <location>
        <begin position="441"/>
        <end position="660"/>
    </location>
</feature>
<dbReference type="PANTHER" id="PTHR43409">
    <property type="entry name" value="ANAEROBIC MAGNESIUM-PROTOPORPHYRIN IX MONOMETHYL ESTER CYCLASE-RELATED"/>
    <property type="match status" value="1"/>
</dbReference>
<dbReference type="Gene3D" id="3.80.30.20">
    <property type="entry name" value="tm_1862 like domain"/>
    <property type="match status" value="1"/>
</dbReference>
<dbReference type="GO" id="GO:0005829">
    <property type="term" value="C:cytosol"/>
    <property type="evidence" value="ECO:0007669"/>
    <property type="project" value="TreeGrafter"/>
</dbReference>
<dbReference type="GO" id="GO:0046872">
    <property type="term" value="F:metal ion binding"/>
    <property type="evidence" value="ECO:0007669"/>
    <property type="project" value="UniProtKB-KW"/>
</dbReference>
<dbReference type="InterPro" id="IPR006158">
    <property type="entry name" value="Cobalamin-bd"/>
</dbReference>
<dbReference type="Proteomes" id="UP000266113">
    <property type="component" value="Unassembled WGS sequence"/>
</dbReference>
<evidence type="ECO:0000256" key="7">
    <source>
        <dbReference type="ARBA" id="ARBA00023014"/>
    </source>
</evidence>
<organism evidence="10 11">
    <name type="scientific">Candidatus Cryosericum septentrionale</name>
    <dbReference type="NCBI Taxonomy" id="2290913"/>
    <lineage>
        <taxon>Bacteria</taxon>
        <taxon>Pseudomonadati</taxon>
        <taxon>Caldisericota/Cryosericota group</taxon>
        <taxon>Candidatus Cryosericota</taxon>
        <taxon>Candidatus Cryosericia</taxon>
        <taxon>Candidatus Cryosericales</taxon>
        <taxon>Candidatus Cryosericaceae</taxon>
        <taxon>Candidatus Cryosericum</taxon>
    </lineage>
</organism>
<dbReference type="Pfam" id="PF04055">
    <property type="entry name" value="Radical_SAM"/>
    <property type="match status" value="1"/>
</dbReference>
<dbReference type="CDD" id="cd01335">
    <property type="entry name" value="Radical_SAM"/>
    <property type="match status" value="1"/>
</dbReference>
<comment type="cofactor">
    <cofactor evidence="1">
        <name>[4Fe-4S] cluster</name>
        <dbReference type="ChEBI" id="CHEBI:49883"/>
    </cofactor>
</comment>
<evidence type="ECO:0000256" key="6">
    <source>
        <dbReference type="ARBA" id="ARBA00023004"/>
    </source>
</evidence>
<reference evidence="10 11" key="1">
    <citation type="submission" date="2018-09" db="EMBL/GenBank/DDBJ databases">
        <title>Discovery and Ecogenomic Context for Candidatus Cryosericales, a Global Caldiserica Order Active in Thawing Permafrost.</title>
        <authorList>
            <person name="Martinez M.A."/>
            <person name="Woodcroft B.J."/>
            <person name="Ignacio Espinoza J.C."/>
            <person name="Zayed A."/>
            <person name="Singleton C.M."/>
            <person name="Boyd J."/>
            <person name="Li Y.-F."/>
            <person name="Purvine S."/>
            <person name="Maughan H."/>
            <person name="Hodgkins S.B."/>
            <person name="Anderson D."/>
            <person name="Sederholm M."/>
            <person name="Temperton B."/>
            <person name="Saleska S.R."/>
            <person name="Tyson G.W."/>
            <person name="Rich V.I."/>
        </authorList>
    </citation>
    <scope>NUCLEOTIDE SEQUENCE [LARGE SCALE GENOMIC DNA]</scope>
    <source>
        <strain evidence="10 11">SMC1</strain>
    </source>
</reference>
<dbReference type="PROSITE" id="PS51332">
    <property type="entry name" value="B12_BINDING"/>
    <property type="match status" value="1"/>
</dbReference>
<keyword evidence="5" id="KW-0479">Metal-binding</keyword>
<gene>
    <name evidence="10" type="ORF">SMC1_09350</name>
</gene>
<feature type="domain" description="B12-binding" evidence="8">
    <location>
        <begin position="258"/>
        <end position="399"/>
    </location>
</feature>
<dbReference type="InterPro" id="IPR023404">
    <property type="entry name" value="rSAM_horseshoe"/>
</dbReference>
<dbReference type="SUPFAM" id="SSF102114">
    <property type="entry name" value="Radical SAM enzymes"/>
    <property type="match status" value="1"/>
</dbReference>
<dbReference type="RefSeq" id="WP_119086503.1">
    <property type="nucleotide sequence ID" value="NZ_QXIY01000043.1"/>
</dbReference>
<dbReference type="Gene3D" id="3.40.50.280">
    <property type="entry name" value="Cobalamin-binding domain"/>
    <property type="match status" value="1"/>
</dbReference>
<dbReference type="GO" id="GO:0031419">
    <property type="term" value="F:cobalamin binding"/>
    <property type="evidence" value="ECO:0007669"/>
    <property type="project" value="InterPro"/>
</dbReference>
<dbReference type="SMART" id="SM00729">
    <property type="entry name" value="Elp3"/>
    <property type="match status" value="1"/>
</dbReference>
<dbReference type="SFLD" id="SFLDG01082">
    <property type="entry name" value="B12-binding_domain_containing"/>
    <property type="match status" value="1"/>
</dbReference>
<dbReference type="OrthoDB" id="9801424at2"/>
<dbReference type="InterPro" id="IPR007197">
    <property type="entry name" value="rSAM"/>
</dbReference>
<evidence type="ECO:0000256" key="1">
    <source>
        <dbReference type="ARBA" id="ARBA00001966"/>
    </source>
</evidence>
<dbReference type="InterPro" id="IPR006638">
    <property type="entry name" value="Elp3/MiaA/NifB-like_rSAM"/>
</dbReference>
<keyword evidence="3" id="KW-0808">Transferase</keyword>
<dbReference type="Pfam" id="PF02310">
    <property type="entry name" value="B12-binding"/>
    <property type="match status" value="1"/>
</dbReference>
<dbReference type="GO" id="GO:0003824">
    <property type="term" value="F:catalytic activity"/>
    <property type="evidence" value="ECO:0007669"/>
    <property type="project" value="InterPro"/>
</dbReference>
<keyword evidence="4" id="KW-0949">S-adenosyl-L-methionine</keyword>
<comment type="caution">
    <text evidence="10">The sequence shown here is derived from an EMBL/GenBank/DDBJ whole genome shotgun (WGS) entry which is preliminary data.</text>
</comment>
<protein>
    <submittedName>
        <fullName evidence="10">Radical SAM protein</fullName>
    </submittedName>
</protein>
<evidence type="ECO:0000259" key="8">
    <source>
        <dbReference type="PROSITE" id="PS51332"/>
    </source>
</evidence>
<evidence type="ECO:0000313" key="10">
    <source>
        <dbReference type="EMBL" id="RIE15890.1"/>
    </source>
</evidence>
<dbReference type="GO" id="GO:0051539">
    <property type="term" value="F:4 iron, 4 sulfur cluster binding"/>
    <property type="evidence" value="ECO:0007669"/>
    <property type="project" value="UniProtKB-KW"/>
</dbReference>
<keyword evidence="11" id="KW-1185">Reference proteome</keyword>
<evidence type="ECO:0000259" key="9">
    <source>
        <dbReference type="PROSITE" id="PS51918"/>
    </source>
</evidence>
<keyword evidence="6" id="KW-0408">Iron</keyword>
<evidence type="ECO:0000256" key="5">
    <source>
        <dbReference type="ARBA" id="ARBA00022723"/>
    </source>
</evidence>
<dbReference type="PROSITE" id="PS51918">
    <property type="entry name" value="RADICAL_SAM"/>
    <property type="match status" value="1"/>
</dbReference>